<reference evidence="4 5" key="1">
    <citation type="submission" date="2020-04" db="EMBL/GenBank/DDBJ databases">
        <title>MicrobeNet Type strains.</title>
        <authorList>
            <person name="Nicholson A.C."/>
        </authorList>
    </citation>
    <scope>NUCLEOTIDE SEQUENCE [LARGE SCALE GENOMIC DNA]</scope>
    <source>
        <strain evidence="4 5">DSM 44956</strain>
    </source>
</reference>
<organism evidence="4 5">
    <name type="scientific">Nocardia gamkensis</name>
    <dbReference type="NCBI Taxonomy" id="352869"/>
    <lineage>
        <taxon>Bacteria</taxon>
        <taxon>Bacillati</taxon>
        <taxon>Actinomycetota</taxon>
        <taxon>Actinomycetes</taxon>
        <taxon>Mycobacteriales</taxon>
        <taxon>Nocardiaceae</taxon>
        <taxon>Nocardia</taxon>
    </lineage>
</organism>
<dbReference type="EMBL" id="JAAXOS010000001">
    <property type="protein sequence ID" value="NKY25141.1"/>
    <property type="molecule type" value="Genomic_DNA"/>
</dbReference>
<dbReference type="PANTHER" id="PTHR34075">
    <property type="entry name" value="BLR3430 PROTEIN"/>
    <property type="match status" value="1"/>
</dbReference>
<evidence type="ECO:0000313" key="4">
    <source>
        <dbReference type="EMBL" id="NKY25141.1"/>
    </source>
</evidence>
<dbReference type="Pfam" id="PF12172">
    <property type="entry name" value="zf-ChsH2"/>
    <property type="match status" value="1"/>
</dbReference>
<evidence type="ECO:0000259" key="3">
    <source>
        <dbReference type="Pfam" id="PF12172"/>
    </source>
</evidence>
<evidence type="ECO:0000259" key="2">
    <source>
        <dbReference type="Pfam" id="PF01796"/>
    </source>
</evidence>
<dbReference type="InterPro" id="IPR012340">
    <property type="entry name" value="NA-bd_OB-fold"/>
</dbReference>
<dbReference type="AlphaFoldDB" id="A0A7X6KZR0"/>
<dbReference type="InterPro" id="IPR022002">
    <property type="entry name" value="ChsH2_Znr"/>
</dbReference>
<dbReference type="Proteomes" id="UP000540698">
    <property type="component" value="Unassembled WGS sequence"/>
</dbReference>
<dbReference type="PANTHER" id="PTHR34075:SF5">
    <property type="entry name" value="BLR3430 PROTEIN"/>
    <property type="match status" value="1"/>
</dbReference>
<gene>
    <name evidence="4" type="ORF">HGB38_02680</name>
</gene>
<evidence type="ECO:0000256" key="1">
    <source>
        <dbReference type="SAM" id="MobiDB-lite"/>
    </source>
</evidence>
<feature type="domain" description="ChsH2 C-terminal OB-fold" evidence="2">
    <location>
        <begin position="35"/>
        <end position="97"/>
    </location>
</feature>
<proteinExistence type="predicted"/>
<evidence type="ECO:0000313" key="5">
    <source>
        <dbReference type="Proteomes" id="UP000540698"/>
    </source>
</evidence>
<name>A0A7X6KZR0_9NOCA</name>
<sequence>MDDRLMIYRCVRCDKLLAPIASGCSSCGSGELERVPSSGTGSVVSWRVVDRAPTDRQGGLVPLTIAIVELDEGPWVYTSLEGEIPSSSGRSVRVRFQPHPPEGRFPVFEVSTDSRSPSCAAPPHLSAQE</sequence>
<dbReference type="InterPro" id="IPR052513">
    <property type="entry name" value="Thioester_dehydratase-like"/>
</dbReference>
<protein>
    <recommendedName>
        <fullName evidence="6">DUF35 domain-containing protein</fullName>
    </recommendedName>
</protein>
<evidence type="ECO:0008006" key="6">
    <source>
        <dbReference type="Google" id="ProtNLM"/>
    </source>
</evidence>
<dbReference type="Pfam" id="PF01796">
    <property type="entry name" value="OB_ChsH2_C"/>
    <property type="match status" value="1"/>
</dbReference>
<feature type="domain" description="ChsH2 rubredoxin-like zinc ribbon" evidence="3">
    <location>
        <begin position="3"/>
        <end position="33"/>
    </location>
</feature>
<accession>A0A7X6KZR0</accession>
<keyword evidence="5" id="KW-1185">Reference proteome</keyword>
<dbReference type="InterPro" id="IPR002878">
    <property type="entry name" value="ChsH2_C"/>
</dbReference>
<feature type="region of interest" description="Disordered" evidence="1">
    <location>
        <begin position="109"/>
        <end position="129"/>
    </location>
</feature>
<comment type="caution">
    <text evidence="4">The sequence shown here is derived from an EMBL/GenBank/DDBJ whole genome shotgun (WGS) entry which is preliminary data.</text>
</comment>
<dbReference type="SUPFAM" id="SSF50249">
    <property type="entry name" value="Nucleic acid-binding proteins"/>
    <property type="match status" value="1"/>
</dbReference>